<evidence type="ECO:0000313" key="2">
    <source>
        <dbReference type="Proteomes" id="UP001218188"/>
    </source>
</evidence>
<organism evidence="1 2">
    <name type="scientific">Mycena alexandri</name>
    <dbReference type="NCBI Taxonomy" id="1745969"/>
    <lineage>
        <taxon>Eukaryota</taxon>
        <taxon>Fungi</taxon>
        <taxon>Dikarya</taxon>
        <taxon>Basidiomycota</taxon>
        <taxon>Agaricomycotina</taxon>
        <taxon>Agaricomycetes</taxon>
        <taxon>Agaricomycetidae</taxon>
        <taxon>Agaricales</taxon>
        <taxon>Marasmiineae</taxon>
        <taxon>Mycenaceae</taxon>
        <taxon>Mycena</taxon>
    </lineage>
</organism>
<keyword evidence="2" id="KW-1185">Reference proteome</keyword>
<reference evidence="1" key="1">
    <citation type="submission" date="2023-03" db="EMBL/GenBank/DDBJ databases">
        <title>Massive genome expansion in bonnet fungi (Mycena s.s.) driven by repeated elements and novel gene families across ecological guilds.</title>
        <authorList>
            <consortium name="Lawrence Berkeley National Laboratory"/>
            <person name="Harder C.B."/>
            <person name="Miyauchi S."/>
            <person name="Viragh M."/>
            <person name="Kuo A."/>
            <person name="Thoen E."/>
            <person name="Andreopoulos B."/>
            <person name="Lu D."/>
            <person name="Skrede I."/>
            <person name="Drula E."/>
            <person name="Henrissat B."/>
            <person name="Morin E."/>
            <person name="Kohler A."/>
            <person name="Barry K."/>
            <person name="LaButti K."/>
            <person name="Morin E."/>
            <person name="Salamov A."/>
            <person name="Lipzen A."/>
            <person name="Mereny Z."/>
            <person name="Hegedus B."/>
            <person name="Baldrian P."/>
            <person name="Stursova M."/>
            <person name="Weitz H."/>
            <person name="Taylor A."/>
            <person name="Grigoriev I.V."/>
            <person name="Nagy L.G."/>
            <person name="Martin F."/>
            <person name="Kauserud H."/>
        </authorList>
    </citation>
    <scope>NUCLEOTIDE SEQUENCE</scope>
    <source>
        <strain evidence="1">CBHHK200</strain>
    </source>
</reference>
<accession>A0AAD6SNB6</accession>
<dbReference type="AlphaFoldDB" id="A0AAD6SNB6"/>
<evidence type="ECO:0000313" key="1">
    <source>
        <dbReference type="EMBL" id="KAJ7030615.1"/>
    </source>
</evidence>
<name>A0AAD6SNB6_9AGAR</name>
<comment type="caution">
    <text evidence="1">The sequence shown here is derived from an EMBL/GenBank/DDBJ whole genome shotgun (WGS) entry which is preliminary data.</text>
</comment>
<gene>
    <name evidence="1" type="ORF">C8F04DRAFT_1263735</name>
</gene>
<dbReference type="Proteomes" id="UP001218188">
    <property type="component" value="Unassembled WGS sequence"/>
</dbReference>
<sequence>MAVGSCSNSAQYRSLPLPTVFFPNPGPVEGVLLARAHERRQHARSQSHCERSGRAGLRVHVGPLHSVKAVDKNRADDVEEDEDDHEVFAKWMAQKLETPSTEMRERMVDCCASSFIFPPQSGHRSWRIHSRAVATSYPVRGLRGGECRVPEPRPKLLAKFTLMPEEPDVSELEWFVGADVPPANLQRILKVIEQIVMTVKLERRRWGSC</sequence>
<protein>
    <submittedName>
        <fullName evidence="1">Uncharacterized protein</fullName>
    </submittedName>
</protein>
<proteinExistence type="predicted"/>
<dbReference type="EMBL" id="JARJCM010000089">
    <property type="protein sequence ID" value="KAJ7030615.1"/>
    <property type="molecule type" value="Genomic_DNA"/>
</dbReference>